<dbReference type="Proteomes" id="UP000007838">
    <property type="component" value="Chromosome"/>
</dbReference>
<dbReference type="Gene3D" id="1.10.287.1260">
    <property type="match status" value="1"/>
</dbReference>
<keyword evidence="3" id="KW-1003">Cell membrane</keyword>
<keyword evidence="4 7" id="KW-0812">Transmembrane</keyword>
<dbReference type="InterPro" id="IPR049142">
    <property type="entry name" value="MS_channel_1st"/>
</dbReference>
<organism evidence="11 12">
    <name type="scientific">Enterobacter ludwigii</name>
    <dbReference type="NCBI Taxonomy" id="299767"/>
    <lineage>
        <taxon>Bacteria</taxon>
        <taxon>Pseudomonadati</taxon>
        <taxon>Pseudomonadota</taxon>
        <taxon>Gammaproteobacteria</taxon>
        <taxon>Enterobacterales</taxon>
        <taxon>Enterobacteriaceae</taxon>
        <taxon>Enterobacter</taxon>
        <taxon>Enterobacter cloacae complex</taxon>
    </lineage>
</organism>
<dbReference type="Pfam" id="PF21082">
    <property type="entry name" value="MS_channel_3rd"/>
    <property type="match status" value="1"/>
</dbReference>
<evidence type="ECO:0000256" key="6">
    <source>
        <dbReference type="ARBA" id="ARBA00023136"/>
    </source>
</evidence>
<evidence type="ECO:0000256" key="2">
    <source>
        <dbReference type="ARBA" id="ARBA00008017"/>
    </source>
</evidence>
<accession>G8LDF0</accession>
<sequence>MRIRKESTMSGELFIHNSVGIIFMIFAIPVLGVITCRGVNFRNIRYRFTEHLLGFALWSGIILLGTDYLYDGIADLHIRYLSRTAVNLFGITLIALLFLRKLFLVIDYFEIRQINKGHDVTDSRVISRVLKITVTLIAMLIFGQHFGMSFSGLLAFGGIGGIAVGMAGKDILSNFFAGIMLYFDRPFNIGDWIRSPDRNIEGVVAEIGWRLTKVMTFENRPMYIPNSVFADITVENPGRMLNRRIETTVGLRYEDADKIADIVNDIHTFLAQDPDIDQSQTLLVNFNNFGDSSLNIMVYCFTYTTVWSEWLAVQQKVFMKIISIVHSRNADFAFPSSTVYLPQ</sequence>
<dbReference type="SUPFAM" id="SSF82861">
    <property type="entry name" value="Mechanosensitive channel protein MscS (YggB), transmembrane region"/>
    <property type="match status" value="1"/>
</dbReference>
<comment type="subcellular location">
    <subcellularLocation>
        <location evidence="1">Cell membrane</location>
        <topology evidence="1">Multi-pass membrane protein</topology>
    </subcellularLocation>
</comment>
<dbReference type="InterPro" id="IPR011066">
    <property type="entry name" value="MscS_channel_C_sf"/>
</dbReference>
<name>G8LDF0_9ENTR</name>
<evidence type="ECO:0000259" key="9">
    <source>
        <dbReference type="Pfam" id="PF21082"/>
    </source>
</evidence>
<comment type="similarity">
    <text evidence="2">Belongs to the MscS (TC 1.A.23) family.</text>
</comment>
<proteinExistence type="inferred from homology"/>
<dbReference type="InterPro" id="IPR010920">
    <property type="entry name" value="LSM_dom_sf"/>
</dbReference>
<dbReference type="GO" id="GO:0008381">
    <property type="term" value="F:mechanosensitive monoatomic ion channel activity"/>
    <property type="evidence" value="ECO:0007669"/>
    <property type="project" value="UniProtKB-ARBA"/>
</dbReference>
<dbReference type="HOGENOM" id="CLU_037945_0_0_6"/>
<dbReference type="PANTHER" id="PTHR43634">
    <property type="entry name" value="OW CONDUCTANCE MECHANOSENSITIVE CHANNEL"/>
    <property type="match status" value="1"/>
</dbReference>
<evidence type="ECO:0000259" key="10">
    <source>
        <dbReference type="Pfam" id="PF21088"/>
    </source>
</evidence>
<feature type="domain" description="Mechanosensitive ion channel transmembrane helices 2/3" evidence="10">
    <location>
        <begin position="129"/>
        <end position="169"/>
    </location>
</feature>
<feature type="transmembrane region" description="Helical" evidence="7">
    <location>
        <begin position="153"/>
        <end position="172"/>
    </location>
</feature>
<dbReference type="SUPFAM" id="SSF50182">
    <property type="entry name" value="Sm-like ribonucleoproteins"/>
    <property type="match status" value="1"/>
</dbReference>
<reference evidence="11 12" key="1">
    <citation type="journal article" date="2011" name="Stand. Genomic Sci.">
        <title>Complete genome of the onion pathogen Enterobacter cloacae EcWSU1.</title>
        <authorList>
            <person name="Humann J.L."/>
            <person name="Wildung M."/>
            <person name="Cheng C.H."/>
            <person name="Lee T."/>
            <person name="Stewart J.E."/>
            <person name="Drew J.C."/>
            <person name="Triplett E.W."/>
            <person name="Main D."/>
            <person name="Schroeder B.K."/>
        </authorList>
    </citation>
    <scope>NUCLEOTIDE SEQUENCE [LARGE SCALE GENOMIC DNA]</scope>
    <source>
        <strain evidence="11 12">EcWSU1</strain>
    </source>
</reference>
<keyword evidence="6 7" id="KW-0472">Membrane</keyword>
<dbReference type="SUPFAM" id="SSF82689">
    <property type="entry name" value="Mechanosensitive channel protein MscS (YggB), C-terminal domain"/>
    <property type="match status" value="1"/>
</dbReference>
<evidence type="ECO:0000256" key="7">
    <source>
        <dbReference type="SAM" id="Phobius"/>
    </source>
</evidence>
<dbReference type="PANTHER" id="PTHR43634:SF2">
    <property type="entry name" value="LOW CONDUCTANCE MECHANOSENSITIVE CHANNEL YNAI"/>
    <property type="match status" value="1"/>
</dbReference>
<evidence type="ECO:0000259" key="8">
    <source>
        <dbReference type="Pfam" id="PF00924"/>
    </source>
</evidence>
<feature type="transmembrane region" description="Helical" evidence="7">
    <location>
        <begin position="52"/>
        <end position="70"/>
    </location>
</feature>
<dbReference type="AlphaFoldDB" id="G8LDF0"/>
<feature type="transmembrane region" description="Helical" evidence="7">
    <location>
        <begin position="20"/>
        <end position="40"/>
    </location>
</feature>
<dbReference type="Gene3D" id="2.30.30.60">
    <property type="match status" value="1"/>
</dbReference>
<evidence type="ECO:0000256" key="1">
    <source>
        <dbReference type="ARBA" id="ARBA00004651"/>
    </source>
</evidence>
<dbReference type="InterPro" id="IPR011014">
    <property type="entry name" value="MscS_channel_TM-2"/>
</dbReference>
<evidence type="ECO:0000256" key="4">
    <source>
        <dbReference type="ARBA" id="ARBA00022692"/>
    </source>
</evidence>
<evidence type="ECO:0000313" key="12">
    <source>
        <dbReference type="Proteomes" id="UP000007838"/>
    </source>
</evidence>
<feature type="transmembrane region" description="Helical" evidence="7">
    <location>
        <begin position="90"/>
        <end position="109"/>
    </location>
</feature>
<evidence type="ECO:0000256" key="5">
    <source>
        <dbReference type="ARBA" id="ARBA00022989"/>
    </source>
</evidence>
<protein>
    <submittedName>
        <fullName evidence="11">MscS family inner membrane protein ynaI</fullName>
    </submittedName>
</protein>
<dbReference type="Pfam" id="PF21088">
    <property type="entry name" value="MS_channel_1st"/>
    <property type="match status" value="1"/>
</dbReference>
<evidence type="ECO:0000313" key="11">
    <source>
        <dbReference type="EMBL" id="AEW72537.1"/>
    </source>
</evidence>
<dbReference type="Gene3D" id="3.30.70.100">
    <property type="match status" value="1"/>
</dbReference>
<evidence type="ECO:0000256" key="3">
    <source>
        <dbReference type="ARBA" id="ARBA00022475"/>
    </source>
</evidence>
<gene>
    <name evidence="11" type="primary">ynaI</name>
    <name evidence="11" type="ORF">EcWSU1_01097</name>
</gene>
<feature type="transmembrane region" description="Helical" evidence="7">
    <location>
        <begin position="129"/>
        <end position="147"/>
    </location>
</feature>
<dbReference type="GO" id="GO:0005886">
    <property type="term" value="C:plasma membrane"/>
    <property type="evidence" value="ECO:0007669"/>
    <property type="project" value="UniProtKB-SubCell"/>
</dbReference>
<dbReference type="InterPro" id="IPR023408">
    <property type="entry name" value="MscS_beta-dom_sf"/>
</dbReference>
<dbReference type="EMBL" id="CP002886">
    <property type="protein sequence ID" value="AEW72537.1"/>
    <property type="molecule type" value="Genomic_DNA"/>
</dbReference>
<dbReference type="eggNOG" id="COG0668">
    <property type="taxonomic scope" value="Bacteria"/>
</dbReference>
<dbReference type="InterPro" id="IPR049278">
    <property type="entry name" value="MS_channel_C"/>
</dbReference>
<feature type="domain" description="Mechanosensitive ion channel MscS C-terminal" evidence="9">
    <location>
        <begin position="245"/>
        <end position="331"/>
    </location>
</feature>
<feature type="domain" description="Mechanosensitive ion channel MscS" evidence="8">
    <location>
        <begin position="170"/>
        <end position="237"/>
    </location>
</feature>
<dbReference type="InterPro" id="IPR045042">
    <property type="entry name" value="YnaI-like"/>
</dbReference>
<dbReference type="KEGG" id="eec:EcWSU1_01097"/>
<keyword evidence="5 7" id="KW-1133">Transmembrane helix</keyword>
<dbReference type="Pfam" id="PF00924">
    <property type="entry name" value="MS_channel_2nd"/>
    <property type="match status" value="1"/>
</dbReference>
<dbReference type="InterPro" id="IPR006685">
    <property type="entry name" value="MscS_channel_2nd"/>
</dbReference>